<sequence>MATSLIFIGEYSHEKTPHSKRHSSKIHQRRANKTKAREQKQASQLAIKAQKDKQTELIYQMRQSMSHHFPQLFEQMREVEDMRTGASEYDIAAILTGCIAMSLFKTESRNGYNQAREDLQFKANYRILFGFDMPHGDTVHRVIEQLDESQLEQLKQTLMHTLLTNKVFHKSRYRKKWFRVAIDGSGVVSFPYQHCEQCCHKTLKTSKTTYFHTVLDARLITPNGFSISLACEWIENPKEGEYDKQDCERKAFARLALKLKKAFPRLPIIILADGLYPYAGFFKICEANGWAYCLTFKQGNLPSVWEEVEALIPLQPENQYQETRHYPNKDYDKTTQIYRWVDAIDYCGYTLHWLVCEETHIPSDIIKASDPDAIEKTKLFVHITNLPLNRDNVADASRTGRLRWKIENEGFNTLKNGGYGMQHKWARKSYQALKNYYQCMQIGHLINQLMVNTIRFHEDYLSGKNHPTLQSLWTDIMAAMKWAKLKLSHLQKILNTRIQCRFVT</sequence>
<feature type="compositionally biased region" description="Basic residues" evidence="1">
    <location>
        <begin position="18"/>
        <end position="34"/>
    </location>
</feature>
<organism evidence="2 3">
    <name type="scientific">Candidatus Venteria ishoeyi</name>
    <dbReference type="NCBI Taxonomy" id="1899563"/>
    <lineage>
        <taxon>Bacteria</taxon>
        <taxon>Pseudomonadati</taxon>
        <taxon>Pseudomonadota</taxon>
        <taxon>Gammaproteobacteria</taxon>
        <taxon>Thiotrichales</taxon>
        <taxon>Thiotrichaceae</taxon>
        <taxon>Venteria</taxon>
    </lineage>
</organism>
<dbReference type="AlphaFoldDB" id="A0A1H6FDT3"/>
<accession>A0A1H6FDT3</accession>
<evidence type="ECO:0008006" key="4">
    <source>
        <dbReference type="Google" id="ProtNLM"/>
    </source>
</evidence>
<name>A0A1H6FDT3_9GAMM</name>
<feature type="region of interest" description="Disordered" evidence="1">
    <location>
        <begin position="12"/>
        <end position="46"/>
    </location>
</feature>
<evidence type="ECO:0000313" key="2">
    <source>
        <dbReference type="EMBL" id="SEH08228.1"/>
    </source>
</evidence>
<proteinExistence type="predicted"/>
<dbReference type="OrthoDB" id="6192860at2"/>
<keyword evidence="3" id="KW-1185">Reference proteome</keyword>
<evidence type="ECO:0000313" key="3">
    <source>
        <dbReference type="Proteomes" id="UP000236724"/>
    </source>
</evidence>
<reference evidence="2 3" key="1">
    <citation type="submission" date="2016-10" db="EMBL/GenBank/DDBJ databases">
        <authorList>
            <person name="de Groot N.N."/>
        </authorList>
    </citation>
    <scope>NUCLEOTIDE SEQUENCE [LARGE SCALE GENOMIC DNA]</scope>
    <source>
        <strain evidence="2">MBHS1</strain>
    </source>
</reference>
<evidence type="ECO:0000256" key="1">
    <source>
        <dbReference type="SAM" id="MobiDB-lite"/>
    </source>
</evidence>
<gene>
    <name evidence="2" type="ORF">MBHS_04118</name>
</gene>
<dbReference type="Proteomes" id="UP000236724">
    <property type="component" value="Unassembled WGS sequence"/>
</dbReference>
<protein>
    <recommendedName>
        <fullName evidence="4">Transposase DDE domain protein</fullName>
    </recommendedName>
</protein>
<dbReference type="EMBL" id="FMSV02000546">
    <property type="protein sequence ID" value="SEH08228.1"/>
    <property type="molecule type" value="Genomic_DNA"/>
</dbReference>